<dbReference type="RefSeq" id="WP_064462136.1">
    <property type="nucleotide sequence ID" value="NZ_CP017080.1"/>
</dbReference>
<evidence type="ECO:0000313" key="8">
    <source>
        <dbReference type="Proteomes" id="UP000077926"/>
    </source>
</evidence>
<dbReference type="PROSITE" id="PS00211">
    <property type="entry name" value="ABC_TRANSPORTER_1"/>
    <property type="match status" value="1"/>
</dbReference>
<keyword evidence="3" id="KW-0547">Nucleotide-binding</keyword>
<dbReference type="STRING" id="264697.ABE28_016090"/>
<dbReference type="Gene3D" id="3.40.50.300">
    <property type="entry name" value="P-loop containing nucleotide triphosphate hydrolases"/>
    <property type="match status" value="1"/>
</dbReference>
<evidence type="ECO:0000256" key="1">
    <source>
        <dbReference type="ARBA" id="ARBA00005417"/>
    </source>
</evidence>
<dbReference type="PANTHER" id="PTHR43820:SF3">
    <property type="entry name" value="BRANCHED-CHAIN AMINO ACID TRANSPORT SYSTEM,ATP-BINDING PROTEIN"/>
    <property type="match status" value="1"/>
</dbReference>
<dbReference type="InterPro" id="IPR027417">
    <property type="entry name" value="P-loop_NTPase"/>
</dbReference>
<dbReference type="GO" id="GO:0015658">
    <property type="term" value="F:branched-chain amino acid transmembrane transporter activity"/>
    <property type="evidence" value="ECO:0007669"/>
    <property type="project" value="InterPro"/>
</dbReference>
<dbReference type="InterPro" id="IPR052156">
    <property type="entry name" value="BCAA_Transport_ATP-bd_LivF"/>
</dbReference>
<dbReference type="Proteomes" id="UP000077926">
    <property type="component" value="Chromosome"/>
</dbReference>
<dbReference type="GO" id="GO:0015807">
    <property type="term" value="P:L-amino acid transport"/>
    <property type="evidence" value="ECO:0007669"/>
    <property type="project" value="TreeGrafter"/>
</dbReference>
<protein>
    <submittedName>
        <fullName evidence="7">ABC transporter ATP-binding protein</fullName>
    </submittedName>
</protein>
<dbReference type="PIRSF" id="PIRSF039137">
    <property type="entry name" value="ABC_branched_ATPase"/>
    <property type="match status" value="1"/>
</dbReference>
<dbReference type="InterPro" id="IPR017871">
    <property type="entry name" value="ABC_transporter-like_CS"/>
</dbReference>
<keyword evidence="4 7" id="KW-0067">ATP-binding</keyword>
<evidence type="ECO:0000313" key="7">
    <source>
        <dbReference type="EMBL" id="AOH55883.1"/>
    </source>
</evidence>
<keyword evidence="8" id="KW-1185">Reference proteome</keyword>
<dbReference type="InterPro" id="IPR003593">
    <property type="entry name" value="AAA+_ATPase"/>
</dbReference>
<keyword evidence="2" id="KW-0813">Transport</keyword>
<dbReference type="SUPFAM" id="SSF52540">
    <property type="entry name" value="P-loop containing nucleoside triphosphate hydrolases"/>
    <property type="match status" value="1"/>
</dbReference>
<dbReference type="PANTHER" id="PTHR43820">
    <property type="entry name" value="HIGH-AFFINITY BRANCHED-CHAIN AMINO ACID TRANSPORT ATP-BINDING PROTEIN LIVF"/>
    <property type="match status" value="1"/>
</dbReference>
<dbReference type="KEGG" id="bmur:ABE28_016090"/>
<feature type="domain" description="ABC transporter" evidence="6">
    <location>
        <begin position="2"/>
        <end position="234"/>
    </location>
</feature>
<evidence type="ECO:0000259" key="6">
    <source>
        <dbReference type="PROSITE" id="PS50893"/>
    </source>
</evidence>
<keyword evidence="5" id="KW-0029">Amino-acid transport</keyword>
<reference evidence="7 8" key="1">
    <citation type="submission" date="2016-08" db="EMBL/GenBank/DDBJ databases">
        <title>Complete genome sequence of Bacillus muralis G25-68, a strain with toxicity to nematodes.</title>
        <authorList>
            <person name="Zheng Z."/>
        </authorList>
    </citation>
    <scope>NUCLEOTIDE SEQUENCE [LARGE SCALE GENOMIC DNA]</scope>
    <source>
        <strain evidence="7 8">G25-68</strain>
    </source>
</reference>
<dbReference type="Pfam" id="PF00005">
    <property type="entry name" value="ABC_tran"/>
    <property type="match status" value="1"/>
</dbReference>
<dbReference type="GO" id="GO:0016887">
    <property type="term" value="F:ATP hydrolysis activity"/>
    <property type="evidence" value="ECO:0007669"/>
    <property type="project" value="InterPro"/>
</dbReference>
<evidence type="ECO:0000256" key="3">
    <source>
        <dbReference type="ARBA" id="ARBA00022741"/>
    </source>
</evidence>
<name>A0A1B3XRN5_9BACI</name>
<dbReference type="CDD" id="cd03224">
    <property type="entry name" value="ABC_TM1139_LivF_branched"/>
    <property type="match status" value="1"/>
</dbReference>
<evidence type="ECO:0000256" key="4">
    <source>
        <dbReference type="ARBA" id="ARBA00022840"/>
    </source>
</evidence>
<dbReference type="SMART" id="SM00382">
    <property type="entry name" value="AAA"/>
    <property type="match status" value="1"/>
</dbReference>
<dbReference type="PROSITE" id="PS50893">
    <property type="entry name" value="ABC_TRANSPORTER_2"/>
    <property type="match status" value="1"/>
</dbReference>
<evidence type="ECO:0000256" key="2">
    <source>
        <dbReference type="ARBA" id="ARBA00022448"/>
    </source>
</evidence>
<evidence type="ECO:0000256" key="5">
    <source>
        <dbReference type="ARBA" id="ARBA00022970"/>
    </source>
</evidence>
<dbReference type="OrthoDB" id="9776369at2"/>
<proteinExistence type="inferred from homology"/>
<comment type="similarity">
    <text evidence="1">Belongs to the ABC transporter superfamily.</text>
</comment>
<sequence>MLKIEDINVYYGNIQALKGVSLSINEGEIVTLIGANGAGKSTMLKTVSGLLKPKQGKILYEGQSIGGKAAQSIVKMGISHVPEGRRVFANMSVEENLQLGAYLRKDKAGIKQDMEKVYELFPRLLERLKQQSGTLSGGEQQMLAMGRALMAKPRLLLLDEPSMGLAPLLVKQIFHIIEEINKTGTTILLVEQNANLALSIADRAYVVETGRIVLSGKSEELTTSEEIKKAYLGGH</sequence>
<organism evidence="7 8">
    <name type="scientific">Peribacillus muralis</name>
    <dbReference type="NCBI Taxonomy" id="264697"/>
    <lineage>
        <taxon>Bacteria</taxon>
        <taxon>Bacillati</taxon>
        <taxon>Bacillota</taxon>
        <taxon>Bacilli</taxon>
        <taxon>Bacillales</taxon>
        <taxon>Bacillaceae</taxon>
        <taxon>Peribacillus</taxon>
    </lineage>
</organism>
<accession>A0A1B3XRN5</accession>
<dbReference type="InterPro" id="IPR030660">
    <property type="entry name" value="ABC_branched_ATPase_LivF/BraG"/>
</dbReference>
<dbReference type="GO" id="GO:0005524">
    <property type="term" value="F:ATP binding"/>
    <property type="evidence" value="ECO:0007669"/>
    <property type="project" value="UniProtKB-KW"/>
</dbReference>
<gene>
    <name evidence="7" type="ORF">ABE28_016090</name>
</gene>
<dbReference type="InterPro" id="IPR003439">
    <property type="entry name" value="ABC_transporter-like_ATP-bd"/>
</dbReference>
<dbReference type="AlphaFoldDB" id="A0A1B3XRN5"/>
<dbReference type="EMBL" id="CP017080">
    <property type="protein sequence ID" value="AOH55883.1"/>
    <property type="molecule type" value="Genomic_DNA"/>
</dbReference>